<proteinExistence type="predicted"/>
<evidence type="ECO:0000313" key="2">
    <source>
        <dbReference type="Proteomes" id="UP000543224"/>
    </source>
</evidence>
<organism evidence="1 2">
    <name type="scientific">Candidatus Hakubella thermalkaliphila</name>
    <dbReference type="NCBI Taxonomy" id="2754717"/>
    <lineage>
        <taxon>Bacteria</taxon>
        <taxon>Bacillati</taxon>
        <taxon>Actinomycetota</taxon>
        <taxon>Actinomycetota incertae sedis</taxon>
        <taxon>Candidatus Hakubellales</taxon>
        <taxon>Candidatus Hakubellaceae</taxon>
        <taxon>Candidatus Hakubella</taxon>
    </lineage>
</organism>
<accession>A0A6V8P1P8</accession>
<gene>
    <name evidence="1" type="ORF">HKBW3S25_01935</name>
</gene>
<protein>
    <submittedName>
        <fullName evidence="1">Uncharacterized protein</fullName>
    </submittedName>
</protein>
<feature type="non-terminal residue" evidence="1">
    <location>
        <position position="1"/>
    </location>
</feature>
<dbReference type="EMBL" id="BLRX01000613">
    <property type="protein sequence ID" value="GFP26442.1"/>
    <property type="molecule type" value="Genomic_DNA"/>
</dbReference>
<sequence>SGRVDSGVRARLEDMRRAKKFNRGEE</sequence>
<reference evidence="1 2" key="1">
    <citation type="journal article" date="2020" name="Front. Microbiol.">
        <title>Single-cell genomics of novel Actinobacteria with the Wood-Ljungdahl pathway discovered in a serpentinizing system.</title>
        <authorList>
            <person name="Merino N."/>
            <person name="Kawai M."/>
            <person name="Boyd E.S."/>
            <person name="Colman D.R."/>
            <person name="McGlynn S.E."/>
            <person name="Nealson K.H."/>
            <person name="Kurokawa K."/>
            <person name="Hongoh Y."/>
        </authorList>
    </citation>
    <scope>NUCLEOTIDE SEQUENCE [LARGE SCALE GENOMIC DNA]</scope>
    <source>
        <strain evidence="1 2">S25</strain>
    </source>
</reference>
<dbReference type="AlphaFoldDB" id="A0A6V8P1P8"/>
<evidence type="ECO:0000313" key="1">
    <source>
        <dbReference type="EMBL" id="GFP26442.1"/>
    </source>
</evidence>
<comment type="caution">
    <text evidence="1">The sequence shown here is derived from an EMBL/GenBank/DDBJ whole genome shotgun (WGS) entry which is preliminary data.</text>
</comment>
<name>A0A6V8P1P8_9ACTN</name>
<dbReference type="Proteomes" id="UP000543224">
    <property type="component" value="Unassembled WGS sequence"/>
</dbReference>